<dbReference type="GO" id="GO:0030170">
    <property type="term" value="F:pyridoxal phosphate binding"/>
    <property type="evidence" value="ECO:0007669"/>
    <property type="project" value="InterPro"/>
</dbReference>
<dbReference type="GO" id="GO:0003824">
    <property type="term" value="F:catalytic activity"/>
    <property type="evidence" value="ECO:0007669"/>
    <property type="project" value="InterPro"/>
</dbReference>
<dbReference type="GO" id="GO:0030151">
    <property type="term" value="F:molybdenum ion binding"/>
    <property type="evidence" value="ECO:0007669"/>
    <property type="project" value="InterPro"/>
</dbReference>
<organism evidence="3 5">
    <name type="scientific">Cercospora beticola</name>
    <name type="common">Sugarbeet leaf spot fungus</name>
    <dbReference type="NCBI Taxonomy" id="122368"/>
    <lineage>
        <taxon>Eukaryota</taxon>
        <taxon>Fungi</taxon>
        <taxon>Dikarya</taxon>
        <taxon>Ascomycota</taxon>
        <taxon>Pezizomycotina</taxon>
        <taxon>Dothideomycetes</taxon>
        <taxon>Dothideomycetidae</taxon>
        <taxon>Mycosphaerellales</taxon>
        <taxon>Mycosphaerellaceae</taxon>
        <taxon>Cercospora</taxon>
    </lineage>
</organism>
<dbReference type="InterPro" id="IPR005302">
    <property type="entry name" value="MoCF_Sase_C"/>
</dbReference>
<dbReference type="Pfam" id="PF03476">
    <property type="entry name" value="MOSC_N"/>
    <property type="match status" value="1"/>
</dbReference>
<reference evidence="3 5" key="1">
    <citation type="submission" date="2015-10" db="EMBL/GenBank/DDBJ databases">
        <title>The cercosporin biosynthetic gene cluster was horizontally transferred to several fungal lineages and shown to be expanded in Cercospora beticola based on microsynteny with recipient genomes.</title>
        <authorList>
            <person name="De Jonge R."/>
            <person name="Ebert M.K."/>
            <person name="Suttle J.C."/>
            <person name="Jurick Ii W.M."/>
            <person name="Secor G.A."/>
            <person name="Thomma B.P."/>
            <person name="Van De Peer Y."/>
            <person name="Bolton M.D."/>
        </authorList>
    </citation>
    <scope>NUCLEOTIDE SEQUENCE [LARGE SCALE GENOMIC DNA]</scope>
    <source>
        <strain evidence="3 5">09-40</strain>
    </source>
</reference>
<dbReference type="InterPro" id="IPR005303">
    <property type="entry name" value="MOCOS_middle"/>
</dbReference>
<accession>A0A2G5HJI3</accession>
<dbReference type="PANTHER" id="PTHR14237">
    <property type="entry name" value="MOLYBDOPTERIN COFACTOR SULFURASE MOSC"/>
    <property type="match status" value="1"/>
</dbReference>
<feature type="domain" description="MOSC" evidence="2">
    <location>
        <begin position="286"/>
        <end position="447"/>
    </location>
</feature>
<dbReference type="SUPFAM" id="SSF141673">
    <property type="entry name" value="MOSC N-terminal domain-like"/>
    <property type="match status" value="1"/>
</dbReference>
<protein>
    <recommendedName>
        <fullName evidence="2">MOSC domain-containing protein</fullName>
    </recommendedName>
</protein>
<keyword evidence="1" id="KW-1133">Transmembrane helix</keyword>
<dbReference type="Pfam" id="PF03473">
    <property type="entry name" value="MOSC"/>
    <property type="match status" value="1"/>
</dbReference>
<keyword evidence="1" id="KW-0472">Membrane</keyword>
<evidence type="ECO:0000313" key="6">
    <source>
        <dbReference type="Proteomes" id="UP001302367"/>
    </source>
</evidence>
<proteinExistence type="predicted"/>
<dbReference type="Proteomes" id="UP001302367">
    <property type="component" value="Chromosome 4"/>
</dbReference>
<evidence type="ECO:0000259" key="2">
    <source>
        <dbReference type="PROSITE" id="PS51340"/>
    </source>
</evidence>
<dbReference type="PANTHER" id="PTHR14237:SF23">
    <property type="entry name" value="MOSC DOMAIN PROTEIN (AFU_ORTHOLOGUE AFUA_7G05900)"/>
    <property type="match status" value="1"/>
</dbReference>
<feature type="transmembrane region" description="Helical" evidence="1">
    <location>
        <begin position="29"/>
        <end position="53"/>
    </location>
</feature>
<sequence>MCGGAAKMTGLWTSFCDAIMENRTFLEHYVAYLTSWKGFLAVIFVSTLAFGVWRERRRRLLQERKETERSENVPGCFRFGIYGRSELEDQYQAPLIGSNGNEKQRPTVKAIFVYPIKSCGGVELQRAGVTSTGLVCDRIFSFAQLVPTETGHEWRFVTQREFPKLSLLKTELWLPNLQELDEEADVDRVESWPANGGCVVVRFPYSAEAGASSSTELVTIKLPLNPTFERSTTKQYTEEHLTIWTDCPLATNMTNEIQASTLAKLEHFLGARNPLGIFRQNDNQLRKISRSLPADHQGEEFRVGFPDAFSVHILNMASIRDIDDLMPEGSVAKGQLDARRFRANIYISGTPAYAEDSWKRIAIGNAANEDTKSQSPGVYHAACRTARCNVPNVDPQTGIKDRNEPGATLRRTRQVDEGAKPHPCLGLSLIPLFDRGVFKLGEEVEILETGEHFYEKMFP</sequence>
<evidence type="ECO:0000256" key="1">
    <source>
        <dbReference type="SAM" id="Phobius"/>
    </source>
</evidence>
<dbReference type="AlphaFoldDB" id="A0A2G5HJI3"/>
<evidence type="ECO:0000313" key="5">
    <source>
        <dbReference type="Proteomes" id="UP000230605"/>
    </source>
</evidence>
<evidence type="ECO:0000313" key="3">
    <source>
        <dbReference type="EMBL" id="PIA92685.1"/>
    </source>
</evidence>
<dbReference type="EMBL" id="LKMD01000105">
    <property type="protein sequence ID" value="PIA92685.1"/>
    <property type="molecule type" value="Genomic_DNA"/>
</dbReference>
<keyword evidence="1" id="KW-0812">Transmembrane</keyword>
<dbReference type="EMBL" id="CP134187">
    <property type="protein sequence ID" value="WPB01224.1"/>
    <property type="molecule type" value="Genomic_DNA"/>
</dbReference>
<name>A0A2G5HJI3_CERBT</name>
<gene>
    <name evidence="3" type="ORF">CB0940_04015</name>
    <name evidence="4" type="ORF">RHO25_005847</name>
</gene>
<evidence type="ECO:0000313" key="4">
    <source>
        <dbReference type="EMBL" id="WPB01224.1"/>
    </source>
</evidence>
<dbReference type="OrthoDB" id="17255at2759"/>
<dbReference type="Proteomes" id="UP000230605">
    <property type="component" value="Chromosome 4"/>
</dbReference>
<dbReference type="PROSITE" id="PS51340">
    <property type="entry name" value="MOSC"/>
    <property type="match status" value="1"/>
</dbReference>
<keyword evidence="6" id="KW-1185">Reference proteome</keyword>
<dbReference type="SUPFAM" id="SSF50800">
    <property type="entry name" value="PK beta-barrel domain-like"/>
    <property type="match status" value="1"/>
</dbReference>
<dbReference type="InterPro" id="IPR011037">
    <property type="entry name" value="Pyrv_Knase-like_insert_dom_sf"/>
</dbReference>
<reference evidence="4 6" key="2">
    <citation type="submission" date="2023-09" db="EMBL/GenBank/DDBJ databases">
        <title>Complete-Gapless Cercospora beticola genome.</title>
        <authorList>
            <person name="Wyatt N.A."/>
            <person name="Spanner R.E."/>
            <person name="Bolton M.D."/>
        </authorList>
    </citation>
    <scope>NUCLEOTIDE SEQUENCE [LARGE SCALE GENOMIC DNA]</scope>
    <source>
        <strain evidence="4">Cb09-40</strain>
    </source>
</reference>